<evidence type="ECO:0000256" key="1">
    <source>
        <dbReference type="ARBA" id="ARBA00001946"/>
    </source>
</evidence>
<dbReference type="Proteomes" id="UP000248598">
    <property type="component" value="Chromosome 1"/>
</dbReference>
<gene>
    <name evidence="10 14" type="primary">miaA</name>
    <name evidence="14" type="ORF">NCTC10529_00771</name>
</gene>
<dbReference type="Gene3D" id="3.40.50.300">
    <property type="entry name" value="P-loop containing nucleotide triphosphate hydrolases"/>
    <property type="match status" value="1"/>
</dbReference>
<evidence type="ECO:0000256" key="3">
    <source>
        <dbReference type="ARBA" id="ARBA00005842"/>
    </source>
</evidence>
<keyword evidence="8 10" id="KW-0460">Magnesium</keyword>
<dbReference type="InterPro" id="IPR039657">
    <property type="entry name" value="Dimethylallyltransferase"/>
</dbReference>
<keyword evidence="5 10" id="KW-0819">tRNA processing</keyword>
<evidence type="ECO:0000313" key="15">
    <source>
        <dbReference type="Proteomes" id="UP000248598"/>
    </source>
</evidence>
<keyword evidence="4 10" id="KW-0808">Transferase</keyword>
<evidence type="ECO:0000256" key="8">
    <source>
        <dbReference type="ARBA" id="ARBA00022842"/>
    </source>
</evidence>
<evidence type="ECO:0000256" key="6">
    <source>
        <dbReference type="ARBA" id="ARBA00022741"/>
    </source>
</evidence>
<feature type="binding site" evidence="10">
    <location>
        <begin position="33"/>
        <end position="38"/>
    </location>
    <ligand>
        <name>substrate</name>
    </ligand>
</feature>
<dbReference type="HAMAP" id="MF_00185">
    <property type="entry name" value="IPP_trans"/>
    <property type="match status" value="1"/>
</dbReference>
<proteinExistence type="inferred from homology"/>
<evidence type="ECO:0000256" key="7">
    <source>
        <dbReference type="ARBA" id="ARBA00022840"/>
    </source>
</evidence>
<evidence type="ECO:0000256" key="5">
    <source>
        <dbReference type="ARBA" id="ARBA00022694"/>
    </source>
</evidence>
<feature type="binding site" evidence="10">
    <location>
        <begin position="31"/>
        <end position="38"/>
    </location>
    <ligand>
        <name>ATP</name>
        <dbReference type="ChEBI" id="CHEBI:30616"/>
    </ligand>
</feature>
<comment type="function">
    <text evidence="2 10 12">Catalyzes the transfer of a dimethylallyl group onto the adenine at position 37 in tRNAs that read codons beginning with uridine, leading to the formation of N6-(dimethylallyl)adenosine (i(6)A).</text>
</comment>
<comment type="cofactor">
    <cofactor evidence="1 10">
        <name>Mg(2+)</name>
        <dbReference type="ChEBI" id="CHEBI:18420"/>
    </cofactor>
</comment>
<dbReference type="GO" id="GO:0006400">
    <property type="term" value="P:tRNA modification"/>
    <property type="evidence" value="ECO:0007669"/>
    <property type="project" value="TreeGrafter"/>
</dbReference>
<dbReference type="GO" id="GO:0005524">
    <property type="term" value="F:ATP binding"/>
    <property type="evidence" value="ECO:0007669"/>
    <property type="project" value="UniProtKB-UniRule"/>
</dbReference>
<dbReference type="PANTHER" id="PTHR11088">
    <property type="entry name" value="TRNA DIMETHYLALLYLTRANSFERASE"/>
    <property type="match status" value="1"/>
</dbReference>
<feature type="region of interest" description="Interaction with substrate tRNA" evidence="10">
    <location>
        <begin position="263"/>
        <end position="268"/>
    </location>
</feature>
<feature type="site" description="Interaction with substrate tRNA" evidence="10">
    <location>
        <position position="144"/>
    </location>
</feature>
<dbReference type="FunFam" id="1.10.20.140:FF:000001">
    <property type="entry name" value="tRNA dimethylallyltransferase"/>
    <property type="match status" value="1"/>
</dbReference>
<dbReference type="AlphaFoldDB" id="A0AAX2J3J1"/>
<dbReference type="Pfam" id="PF01715">
    <property type="entry name" value="IPPT"/>
    <property type="match status" value="1"/>
</dbReference>
<comment type="subunit">
    <text evidence="10">Monomer.</text>
</comment>
<comment type="catalytic activity">
    <reaction evidence="9 10 11">
        <text>adenosine(37) in tRNA + dimethylallyl diphosphate = N(6)-dimethylallyladenosine(37) in tRNA + diphosphate</text>
        <dbReference type="Rhea" id="RHEA:26482"/>
        <dbReference type="Rhea" id="RHEA-COMP:10162"/>
        <dbReference type="Rhea" id="RHEA-COMP:10375"/>
        <dbReference type="ChEBI" id="CHEBI:33019"/>
        <dbReference type="ChEBI" id="CHEBI:57623"/>
        <dbReference type="ChEBI" id="CHEBI:74411"/>
        <dbReference type="ChEBI" id="CHEBI:74415"/>
        <dbReference type="EC" id="2.5.1.75"/>
    </reaction>
</comment>
<sequence length="333" mass="37308">MMRLPKSANALQYASMKTQNSTIPTALAIIAPTASGKTALALAIAQAVPCEIISLDSALVYRDMDIGTAKPTAQELASVPHHLINIISPLETYSAADFVHDCLHLVDEIRAKGKLPLIVGGTMMYYHALTQGLNALPEADAATRERLQQVKQAHGLAHLYDLLQQADPVTAQRLSPSDTQRIERALEVFWLTGKPLSQHFAEQTMQPTLLNLPTIALIAEQRHALHQQINQRFIQMINNGFLDEVRQLQQRYPALHPDMPSMRCVGYRQAWAHLADETDFENFVEQGQAATRQLAKRQLTWLRKMQPAHVFDPFTQRDYVPRAIEIAQQLQSS</sequence>
<keyword evidence="6 10" id="KW-0547">Nucleotide-binding</keyword>
<evidence type="ECO:0000256" key="2">
    <source>
        <dbReference type="ARBA" id="ARBA00003213"/>
    </source>
</evidence>
<comment type="caution">
    <text evidence="10">Lacks conserved residue(s) required for the propagation of feature annotation.</text>
</comment>
<evidence type="ECO:0000256" key="4">
    <source>
        <dbReference type="ARBA" id="ARBA00022679"/>
    </source>
</evidence>
<name>A0AAX2J3J1_KINKI</name>
<evidence type="ECO:0000313" key="14">
    <source>
        <dbReference type="EMBL" id="SQH24583.1"/>
    </source>
</evidence>
<protein>
    <recommendedName>
        <fullName evidence="10">tRNA dimethylallyltransferase</fullName>
        <ecNumber evidence="10">2.5.1.75</ecNumber>
    </recommendedName>
    <alternativeName>
        <fullName evidence="10">Dimethylallyl diphosphate:tRNA dimethylallyltransferase</fullName>
        <shortName evidence="10">DMAPP:tRNA dimethylallyltransferase</shortName>
        <shortName evidence="10">DMATase</shortName>
    </alternativeName>
    <alternativeName>
        <fullName evidence="10">Isopentenyl-diphosphate:tRNA isopentenyltransferase</fullName>
        <shortName evidence="10">IPP transferase</shortName>
        <shortName evidence="10">IPPT</shortName>
        <shortName evidence="10">IPTase</shortName>
    </alternativeName>
</protein>
<evidence type="ECO:0000256" key="11">
    <source>
        <dbReference type="RuleBase" id="RU003783"/>
    </source>
</evidence>
<dbReference type="InterPro" id="IPR018022">
    <property type="entry name" value="IPT"/>
</dbReference>
<reference evidence="14 15" key="1">
    <citation type="submission" date="2018-06" db="EMBL/GenBank/DDBJ databases">
        <authorList>
            <consortium name="Pathogen Informatics"/>
            <person name="Doyle S."/>
        </authorList>
    </citation>
    <scope>NUCLEOTIDE SEQUENCE [LARGE SCALE GENOMIC DNA]</scope>
    <source>
        <strain evidence="14 15">NCTC10529</strain>
    </source>
</reference>
<evidence type="ECO:0000256" key="12">
    <source>
        <dbReference type="RuleBase" id="RU003784"/>
    </source>
</evidence>
<evidence type="ECO:0000256" key="10">
    <source>
        <dbReference type="HAMAP-Rule" id="MF_00185"/>
    </source>
</evidence>
<dbReference type="SUPFAM" id="SSF52540">
    <property type="entry name" value="P-loop containing nucleoside triphosphate hydrolases"/>
    <property type="match status" value="1"/>
</dbReference>
<feature type="region of interest" description="Interaction with substrate tRNA" evidence="10">
    <location>
        <begin position="56"/>
        <end position="59"/>
    </location>
</feature>
<dbReference type="GO" id="GO:0052381">
    <property type="term" value="F:tRNA dimethylallyltransferase activity"/>
    <property type="evidence" value="ECO:0007669"/>
    <property type="project" value="UniProtKB-UniRule"/>
</dbReference>
<accession>A0AAX2J3J1</accession>
<evidence type="ECO:0000256" key="13">
    <source>
        <dbReference type="RuleBase" id="RU003785"/>
    </source>
</evidence>
<dbReference type="Gene3D" id="1.10.20.140">
    <property type="match status" value="1"/>
</dbReference>
<dbReference type="NCBIfam" id="TIGR00174">
    <property type="entry name" value="miaA"/>
    <property type="match status" value="1"/>
</dbReference>
<comment type="similarity">
    <text evidence="3 10 13">Belongs to the IPP transferase family.</text>
</comment>
<dbReference type="EC" id="2.5.1.75" evidence="10"/>
<feature type="site" description="Interaction with substrate tRNA" evidence="10">
    <location>
        <position position="122"/>
    </location>
</feature>
<dbReference type="InterPro" id="IPR027417">
    <property type="entry name" value="P-loop_NTPase"/>
</dbReference>
<dbReference type="EMBL" id="LS483426">
    <property type="protein sequence ID" value="SQH24583.1"/>
    <property type="molecule type" value="Genomic_DNA"/>
</dbReference>
<dbReference type="PANTHER" id="PTHR11088:SF60">
    <property type="entry name" value="TRNA DIMETHYLALLYLTRANSFERASE"/>
    <property type="match status" value="1"/>
</dbReference>
<keyword evidence="7 10" id="KW-0067">ATP-binding</keyword>
<feature type="region of interest" description="Interaction with substrate tRNA" evidence="10">
    <location>
        <begin position="180"/>
        <end position="184"/>
    </location>
</feature>
<organism evidence="14 15">
    <name type="scientific">Kingella kingae</name>
    <dbReference type="NCBI Taxonomy" id="504"/>
    <lineage>
        <taxon>Bacteria</taxon>
        <taxon>Pseudomonadati</taxon>
        <taxon>Pseudomonadota</taxon>
        <taxon>Betaproteobacteria</taxon>
        <taxon>Neisseriales</taxon>
        <taxon>Neisseriaceae</taxon>
        <taxon>Kingella</taxon>
    </lineage>
</organism>
<evidence type="ECO:0000256" key="9">
    <source>
        <dbReference type="ARBA" id="ARBA00049563"/>
    </source>
</evidence>